<feature type="compositionally biased region" description="Basic and acidic residues" evidence="1">
    <location>
        <begin position="139"/>
        <end position="166"/>
    </location>
</feature>
<protein>
    <submittedName>
        <fullName evidence="2">Uncharacterized protein</fullName>
    </submittedName>
</protein>
<organism evidence="2 3">
    <name type="scientific">Mycena albidolilacea</name>
    <dbReference type="NCBI Taxonomy" id="1033008"/>
    <lineage>
        <taxon>Eukaryota</taxon>
        <taxon>Fungi</taxon>
        <taxon>Dikarya</taxon>
        <taxon>Basidiomycota</taxon>
        <taxon>Agaricomycotina</taxon>
        <taxon>Agaricomycetes</taxon>
        <taxon>Agaricomycetidae</taxon>
        <taxon>Agaricales</taxon>
        <taxon>Marasmiineae</taxon>
        <taxon>Mycenaceae</taxon>
        <taxon>Mycena</taxon>
    </lineage>
</organism>
<feature type="region of interest" description="Disordered" evidence="1">
    <location>
        <begin position="139"/>
        <end position="174"/>
    </location>
</feature>
<dbReference type="EMBL" id="JARIHO010000030">
    <property type="protein sequence ID" value="KAJ7336740.1"/>
    <property type="molecule type" value="Genomic_DNA"/>
</dbReference>
<comment type="caution">
    <text evidence="2">The sequence shown here is derived from an EMBL/GenBank/DDBJ whole genome shotgun (WGS) entry which is preliminary data.</text>
</comment>
<dbReference type="Proteomes" id="UP001218218">
    <property type="component" value="Unassembled WGS sequence"/>
</dbReference>
<dbReference type="AlphaFoldDB" id="A0AAD6ZTC0"/>
<proteinExistence type="predicted"/>
<reference evidence="2" key="1">
    <citation type="submission" date="2023-03" db="EMBL/GenBank/DDBJ databases">
        <title>Massive genome expansion in bonnet fungi (Mycena s.s.) driven by repeated elements and novel gene families across ecological guilds.</title>
        <authorList>
            <consortium name="Lawrence Berkeley National Laboratory"/>
            <person name="Harder C.B."/>
            <person name="Miyauchi S."/>
            <person name="Viragh M."/>
            <person name="Kuo A."/>
            <person name="Thoen E."/>
            <person name="Andreopoulos B."/>
            <person name="Lu D."/>
            <person name="Skrede I."/>
            <person name="Drula E."/>
            <person name="Henrissat B."/>
            <person name="Morin E."/>
            <person name="Kohler A."/>
            <person name="Barry K."/>
            <person name="LaButti K."/>
            <person name="Morin E."/>
            <person name="Salamov A."/>
            <person name="Lipzen A."/>
            <person name="Mereny Z."/>
            <person name="Hegedus B."/>
            <person name="Baldrian P."/>
            <person name="Stursova M."/>
            <person name="Weitz H."/>
            <person name="Taylor A."/>
            <person name="Grigoriev I.V."/>
            <person name="Nagy L.G."/>
            <person name="Martin F."/>
            <person name="Kauserud H."/>
        </authorList>
    </citation>
    <scope>NUCLEOTIDE SEQUENCE</scope>
    <source>
        <strain evidence="2">CBHHK002</strain>
    </source>
</reference>
<gene>
    <name evidence="2" type="ORF">DFH08DRAFT_1017790</name>
</gene>
<name>A0AAD6ZTC0_9AGAR</name>
<accession>A0AAD6ZTC0</accession>
<keyword evidence="3" id="KW-1185">Reference proteome</keyword>
<sequence length="248" mass="27567">MPTRYYAKGGQSEFESDGNVHRRARTVETVHALRSAPRGIGGISVYCCRVSTGTGRVEGVSPARRRAGVYPRTRRVAEGSHAPEGIVWWFRADEVQTRRMGSFMRDEENPTHVRRSAAGSKVPRVKRCVIRRRGEVKTECESETGRRPRGDGCGMQRREGRDERTASSDAGAAGAAGSAWVDRRHLRSAVCCIKSERMGDLHTHDPIQRLNIEHVRAKCMSAHECSGFNASYSTQFLAVPARILQIFG</sequence>
<evidence type="ECO:0000256" key="1">
    <source>
        <dbReference type="SAM" id="MobiDB-lite"/>
    </source>
</evidence>
<evidence type="ECO:0000313" key="3">
    <source>
        <dbReference type="Proteomes" id="UP001218218"/>
    </source>
</evidence>
<evidence type="ECO:0000313" key="2">
    <source>
        <dbReference type="EMBL" id="KAJ7336740.1"/>
    </source>
</evidence>